<accession>A0A9X2Y0L6</accession>
<dbReference type="GO" id="GO:0003677">
    <property type="term" value="F:DNA binding"/>
    <property type="evidence" value="ECO:0007669"/>
    <property type="project" value="InterPro"/>
</dbReference>
<reference evidence="7" key="1">
    <citation type="submission" date="2022-09" db="EMBL/GenBank/DDBJ databases">
        <authorList>
            <person name="Yuan C."/>
            <person name="Ke Z."/>
        </authorList>
    </citation>
    <scope>NUCLEOTIDE SEQUENCE</scope>
    <source>
        <strain evidence="7">LB-8</strain>
    </source>
</reference>
<proteinExistence type="inferred from homology"/>
<dbReference type="Pfam" id="PF08281">
    <property type="entry name" value="Sigma70_r4_2"/>
    <property type="match status" value="1"/>
</dbReference>
<dbReference type="GO" id="GO:0006352">
    <property type="term" value="P:DNA-templated transcription initiation"/>
    <property type="evidence" value="ECO:0007669"/>
    <property type="project" value="InterPro"/>
</dbReference>
<evidence type="ECO:0000256" key="1">
    <source>
        <dbReference type="ARBA" id="ARBA00010641"/>
    </source>
</evidence>
<dbReference type="PANTHER" id="PTHR43133">
    <property type="entry name" value="RNA POLYMERASE ECF-TYPE SIGMA FACTO"/>
    <property type="match status" value="1"/>
</dbReference>
<dbReference type="AlphaFoldDB" id="A0A9X2Y0L6"/>
<gene>
    <name evidence="7" type="ORF">OCK74_24700</name>
</gene>
<keyword evidence="3" id="KW-0731">Sigma factor</keyword>
<reference evidence="7" key="2">
    <citation type="submission" date="2023-04" db="EMBL/GenBank/DDBJ databases">
        <title>Paracnuella aquatica gen. nov., sp. nov., a member of the family Chitinophagaceae isolated from a hot spring.</title>
        <authorList>
            <person name="Wang C."/>
        </authorList>
    </citation>
    <scope>NUCLEOTIDE SEQUENCE</scope>
    <source>
        <strain evidence="7">LB-8</strain>
    </source>
</reference>
<dbReference type="Pfam" id="PF04542">
    <property type="entry name" value="Sigma70_r2"/>
    <property type="match status" value="1"/>
</dbReference>
<dbReference type="SUPFAM" id="SSF88659">
    <property type="entry name" value="Sigma3 and sigma4 domains of RNA polymerase sigma factors"/>
    <property type="match status" value="1"/>
</dbReference>
<dbReference type="PANTHER" id="PTHR43133:SF46">
    <property type="entry name" value="RNA POLYMERASE SIGMA-70 FACTOR ECF SUBFAMILY"/>
    <property type="match status" value="1"/>
</dbReference>
<evidence type="ECO:0000313" key="8">
    <source>
        <dbReference type="Proteomes" id="UP001155483"/>
    </source>
</evidence>
<dbReference type="CDD" id="cd06171">
    <property type="entry name" value="Sigma70_r4"/>
    <property type="match status" value="1"/>
</dbReference>
<evidence type="ECO:0000256" key="3">
    <source>
        <dbReference type="ARBA" id="ARBA00023082"/>
    </source>
</evidence>
<dbReference type="InterPro" id="IPR013325">
    <property type="entry name" value="RNA_pol_sigma_r2"/>
</dbReference>
<dbReference type="InterPro" id="IPR013324">
    <property type="entry name" value="RNA_pol_sigma_r3/r4-like"/>
</dbReference>
<evidence type="ECO:0000259" key="6">
    <source>
        <dbReference type="Pfam" id="PF08281"/>
    </source>
</evidence>
<evidence type="ECO:0000256" key="2">
    <source>
        <dbReference type="ARBA" id="ARBA00023015"/>
    </source>
</evidence>
<dbReference type="Proteomes" id="UP001155483">
    <property type="component" value="Unassembled WGS sequence"/>
</dbReference>
<dbReference type="GO" id="GO:0016987">
    <property type="term" value="F:sigma factor activity"/>
    <property type="evidence" value="ECO:0007669"/>
    <property type="project" value="UniProtKB-KW"/>
</dbReference>
<keyword evidence="2" id="KW-0805">Transcription regulation</keyword>
<sequence>MNFSLQVQVVELDIELLVEGCLANNRRAQEGLFRQFYSFAMTIALRYSRDEHDAADILSLAFVKVFKSLHSFDPSKGSLHAWIKRIVVNEGLDQIKSRSRFSENVEIETVPEPEVNNIVLAQMGAEEIMEIIKKLPPATHAVFVLYAVEGYNHREIAKQLGISEGTSKWHLSEARKFLQKQLAYLNI</sequence>
<comment type="similarity">
    <text evidence="1">Belongs to the sigma-70 factor family. ECF subfamily.</text>
</comment>
<feature type="domain" description="RNA polymerase sigma-70 region 2" evidence="5">
    <location>
        <begin position="32"/>
        <end position="100"/>
    </location>
</feature>
<dbReference type="RefSeq" id="WP_279299777.1">
    <property type="nucleotide sequence ID" value="NZ_JAOTIF010000032.1"/>
</dbReference>
<protein>
    <submittedName>
        <fullName evidence="7">RNA polymerase sigma factor</fullName>
    </submittedName>
</protein>
<name>A0A9X2Y0L6_9BACT</name>
<feature type="domain" description="RNA polymerase sigma factor 70 region 4 type 2" evidence="6">
    <location>
        <begin position="126"/>
        <end position="178"/>
    </location>
</feature>
<dbReference type="InterPro" id="IPR013249">
    <property type="entry name" value="RNA_pol_sigma70_r4_t2"/>
</dbReference>
<dbReference type="Gene3D" id="1.10.10.10">
    <property type="entry name" value="Winged helix-like DNA-binding domain superfamily/Winged helix DNA-binding domain"/>
    <property type="match status" value="1"/>
</dbReference>
<dbReference type="Gene3D" id="1.10.1740.10">
    <property type="match status" value="1"/>
</dbReference>
<evidence type="ECO:0000313" key="7">
    <source>
        <dbReference type="EMBL" id="MCU7552342.1"/>
    </source>
</evidence>
<evidence type="ECO:0000259" key="5">
    <source>
        <dbReference type="Pfam" id="PF04542"/>
    </source>
</evidence>
<dbReference type="SUPFAM" id="SSF88946">
    <property type="entry name" value="Sigma2 domain of RNA polymerase sigma factors"/>
    <property type="match status" value="1"/>
</dbReference>
<dbReference type="InterPro" id="IPR036388">
    <property type="entry name" value="WH-like_DNA-bd_sf"/>
</dbReference>
<evidence type="ECO:0000256" key="4">
    <source>
        <dbReference type="ARBA" id="ARBA00023163"/>
    </source>
</evidence>
<keyword evidence="4" id="KW-0804">Transcription</keyword>
<keyword evidence="8" id="KW-1185">Reference proteome</keyword>
<dbReference type="EMBL" id="JAOTIF010000032">
    <property type="protein sequence ID" value="MCU7552342.1"/>
    <property type="molecule type" value="Genomic_DNA"/>
</dbReference>
<dbReference type="InterPro" id="IPR039425">
    <property type="entry name" value="RNA_pol_sigma-70-like"/>
</dbReference>
<dbReference type="NCBIfam" id="TIGR02937">
    <property type="entry name" value="sigma70-ECF"/>
    <property type="match status" value="1"/>
</dbReference>
<dbReference type="InterPro" id="IPR014284">
    <property type="entry name" value="RNA_pol_sigma-70_dom"/>
</dbReference>
<organism evidence="7 8">
    <name type="scientific">Paraflavisolibacter caeni</name>
    <dbReference type="NCBI Taxonomy" id="2982496"/>
    <lineage>
        <taxon>Bacteria</taxon>
        <taxon>Pseudomonadati</taxon>
        <taxon>Bacteroidota</taxon>
        <taxon>Chitinophagia</taxon>
        <taxon>Chitinophagales</taxon>
        <taxon>Chitinophagaceae</taxon>
        <taxon>Paraflavisolibacter</taxon>
    </lineage>
</organism>
<comment type="caution">
    <text evidence="7">The sequence shown here is derived from an EMBL/GenBank/DDBJ whole genome shotgun (WGS) entry which is preliminary data.</text>
</comment>
<dbReference type="InterPro" id="IPR007627">
    <property type="entry name" value="RNA_pol_sigma70_r2"/>
</dbReference>